<proteinExistence type="predicted"/>
<sequence>MQKLFSIPSFLISAAHFLDCITVLGLIAMESDIFIAHPITFIQLVLLIVNSFGGLLSCLWMAGGLPMEADKLHEAFCEKLQQRLLFVGKVDKIRIENSLQKNRHLYCPAVILCISGGVLFLHWQALFLLTPFF</sequence>
<keyword evidence="1" id="KW-0472">Membrane</keyword>
<feature type="transmembrane region" description="Helical" evidence="1">
    <location>
        <begin position="41"/>
        <end position="62"/>
    </location>
</feature>
<reference evidence="2 3" key="1">
    <citation type="submission" date="2021-06" db="EMBL/GenBank/DDBJ databases">
        <title>Caerostris extrusa draft genome.</title>
        <authorList>
            <person name="Kono N."/>
            <person name="Arakawa K."/>
        </authorList>
    </citation>
    <scope>NUCLEOTIDE SEQUENCE [LARGE SCALE GENOMIC DNA]</scope>
</reference>
<dbReference type="EMBL" id="BPLR01016015">
    <property type="protein sequence ID" value="GIY80480.1"/>
    <property type="molecule type" value="Genomic_DNA"/>
</dbReference>
<evidence type="ECO:0000313" key="2">
    <source>
        <dbReference type="EMBL" id="GIY80480.1"/>
    </source>
</evidence>
<gene>
    <name evidence="2" type="primary">AVEN_199339_1</name>
    <name evidence="2" type="ORF">CEXT_642121</name>
</gene>
<keyword evidence="3" id="KW-1185">Reference proteome</keyword>
<feature type="transmembrane region" description="Helical" evidence="1">
    <location>
        <begin position="105"/>
        <end position="123"/>
    </location>
</feature>
<accession>A0AAV4WEH0</accession>
<dbReference type="Proteomes" id="UP001054945">
    <property type="component" value="Unassembled WGS sequence"/>
</dbReference>
<keyword evidence="1" id="KW-0812">Transmembrane</keyword>
<evidence type="ECO:0000313" key="3">
    <source>
        <dbReference type="Proteomes" id="UP001054945"/>
    </source>
</evidence>
<dbReference type="AlphaFoldDB" id="A0AAV4WEH0"/>
<comment type="caution">
    <text evidence="2">The sequence shown here is derived from an EMBL/GenBank/DDBJ whole genome shotgun (WGS) entry which is preliminary data.</text>
</comment>
<keyword evidence="1" id="KW-1133">Transmembrane helix</keyword>
<organism evidence="2 3">
    <name type="scientific">Caerostris extrusa</name>
    <name type="common">Bark spider</name>
    <name type="synonym">Caerostris bankana</name>
    <dbReference type="NCBI Taxonomy" id="172846"/>
    <lineage>
        <taxon>Eukaryota</taxon>
        <taxon>Metazoa</taxon>
        <taxon>Ecdysozoa</taxon>
        <taxon>Arthropoda</taxon>
        <taxon>Chelicerata</taxon>
        <taxon>Arachnida</taxon>
        <taxon>Araneae</taxon>
        <taxon>Araneomorphae</taxon>
        <taxon>Entelegynae</taxon>
        <taxon>Araneoidea</taxon>
        <taxon>Araneidae</taxon>
        <taxon>Caerostris</taxon>
    </lineage>
</organism>
<name>A0AAV4WEH0_CAEEX</name>
<protein>
    <submittedName>
        <fullName evidence="2">Uncharacterized protein</fullName>
    </submittedName>
</protein>
<evidence type="ECO:0000256" key="1">
    <source>
        <dbReference type="SAM" id="Phobius"/>
    </source>
</evidence>